<feature type="region of interest" description="Disordered" evidence="1">
    <location>
        <begin position="107"/>
        <end position="131"/>
    </location>
</feature>
<sequence length="463" mass="50313">MRIVDIGSMKKKISHRFLPDDLVLDIIARSRSPATIIRCAAVSKPLRRRILHPSFLRRVVIASGTGDDDPLPSFIPSILLGVYHRPRDDPCCPLAFLPAAASSLPPVSPTADDAAPIDDDDDDDSHGGACVFGGPYRPMSSRRSLVVLRRRCDVVSHHHGGELTVWNPASGERWVLPPHDHEVLDQSIVLLDVNHRHHHHRNGGDQAAAAAAATIWSSSFKLLVAHLPAERSPRTLNVQVFSSDDGEWGPPLACAIPTDCELHNHAKPVVLRGAVHWLCLTHSRHRILVLKWPSRDAAAAAQAPMASLMKLPPPCESGAYDTCLALSPSPSDGTGAGAATSLSVVVLVGDHIAVWVRAGGGAAAAARWERRHVVREESIAAAWPMEGSSLGDGWLGRTRLGSFCEGSGALLLERDDDDGRRRPLVLDMGAMVVRKVDMDSREAEFVHYEVDLVSYMMFIMRAF</sequence>
<dbReference type="Gramene" id="OGLUM01G15110.1">
    <property type="protein sequence ID" value="OGLUM01G15110.1"/>
    <property type="gene ID" value="OGLUM01G15110"/>
</dbReference>
<dbReference type="SUPFAM" id="SSF81383">
    <property type="entry name" value="F-box domain"/>
    <property type="match status" value="1"/>
</dbReference>
<dbReference type="InterPro" id="IPR036047">
    <property type="entry name" value="F-box-like_dom_sf"/>
</dbReference>
<feature type="compositionally biased region" description="Acidic residues" evidence="1">
    <location>
        <begin position="115"/>
        <end position="124"/>
    </location>
</feature>
<dbReference type="HOGENOM" id="CLU_018793_1_0_1"/>
<reference evidence="3" key="1">
    <citation type="submission" date="2013-08" db="EMBL/GenBank/DDBJ databases">
        <title>Oryza genome evolution.</title>
        <authorList>
            <person name="Wing R.A."/>
            <person name="Panaud O."/>
            <person name="Oliveira A.C."/>
        </authorList>
    </citation>
    <scope>NUCLEOTIDE SEQUENCE</scope>
</reference>
<dbReference type="eggNOG" id="ENOG502R6TE">
    <property type="taxonomic scope" value="Eukaryota"/>
</dbReference>
<dbReference type="AlphaFoldDB" id="A0A0D9Y7L7"/>
<dbReference type="EnsemblPlants" id="OGLUM01G15110.1">
    <property type="protein sequence ID" value="OGLUM01G15110.1"/>
    <property type="gene ID" value="OGLUM01G15110"/>
</dbReference>
<accession>A0A0D9Y7L7</accession>
<evidence type="ECO:0000259" key="2">
    <source>
        <dbReference type="Pfam" id="PF24523"/>
    </source>
</evidence>
<reference evidence="3" key="2">
    <citation type="submission" date="2015-04" db="UniProtKB">
        <authorList>
            <consortium name="EnsemblPlants"/>
        </authorList>
    </citation>
    <scope>IDENTIFICATION</scope>
</reference>
<dbReference type="PANTHER" id="PTHR35828:SF12">
    <property type="entry name" value="OS01G0322500 PROTEIN"/>
    <property type="match status" value="1"/>
</dbReference>
<dbReference type="Pfam" id="PF24523">
    <property type="entry name" value="DUF7595"/>
    <property type="match status" value="1"/>
</dbReference>
<reference evidence="3" key="3">
    <citation type="submission" date="2018-05" db="EMBL/GenBank/DDBJ databases">
        <title>OgluRS3 (Oryza glumaepatula Reference Sequence Version 3).</title>
        <authorList>
            <person name="Zhang J."/>
            <person name="Kudrna D."/>
            <person name="Lee S."/>
            <person name="Talag J."/>
            <person name="Welchert J."/>
            <person name="Wing R.A."/>
        </authorList>
    </citation>
    <scope>NUCLEOTIDE SEQUENCE [LARGE SCALE GENOMIC DNA]</scope>
</reference>
<evidence type="ECO:0000313" key="4">
    <source>
        <dbReference type="Proteomes" id="UP000026961"/>
    </source>
</evidence>
<organism evidence="3">
    <name type="scientific">Oryza glumipatula</name>
    <dbReference type="NCBI Taxonomy" id="40148"/>
    <lineage>
        <taxon>Eukaryota</taxon>
        <taxon>Viridiplantae</taxon>
        <taxon>Streptophyta</taxon>
        <taxon>Embryophyta</taxon>
        <taxon>Tracheophyta</taxon>
        <taxon>Spermatophyta</taxon>
        <taxon>Magnoliopsida</taxon>
        <taxon>Liliopsida</taxon>
        <taxon>Poales</taxon>
        <taxon>Poaceae</taxon>
        <taxon>BOP clade</taxon>
        <taxon>Oryzoideae</taxon>
        <taxon>Oryzeae</taxon>
        <taxon>Oryzinae</taxon>
        <taxon>Oryza</taxon>
    </lineage>
</organism>
<dbReference type="PANTHER" id="PTHR35828">
    <property type="entry name" value="OS08G0203800 PROTEIN-RELATED"/>
    <property type="match status" value="1"/>
</dbReference>
<evidence type="ECO:0000256" key="1">
    <source>
        <dbReference type="SAM" id="MobiDB-lite"/>
    </source>
</evidence>
<dbReference type="InterPro" id="IPR056016">
    <property type="entry name" value="DUF7595"/>
</dbReference>
<keyword evidence="4" id="KW-1185">Reference proteome</keyword>
<protein>
    <recommendedName>
        <fullName evidence="2">DUF7595 domain-containing protein</fullName>
    </recommendedName>
</protein>
<dbReference type="Proteomes" id="UP000026961">
    <property type="component" value="Chromosome 1"/>
</dbReference>
<evidence type="ECO:0000313" key="3">
    <source>
        <dbReference type="EnsemblPlants" id="OGLUM01G15110.1"/>
    </source>
</evidence>
<proteinExistence type="predicted"/>
<feature type="domain" description="DUF7595" evidence="2">
    <location>
        <begin position="135"/>
        <end position="416"/>
    </location>
</feature>
<name>A0A0D9Y7L7_9ORYZ</name>